<feature type="transmembrane region" description="Helical" evidence="1">
    <location>
        <begin position="36"/>
        <end position="59"/>
    </location>
</feature>
<reference evidence="2 3" key="1">
    <citation type="journal article" date="2012" name="J. Bacteriol.">
        <title>Genome Sequence of Pectin-Degrading Alishewanella agri, Isolated from Landfill Soil.</title>
        <authorList>
            <person name="Kim J."/>
            <person name="Jung J."/>
            <person name="Sung J.S."/>
            <person name="Chun J."/>
            <person name="Park W."/>
        </authorList>
    </citation>
    <scope>NUCLEOTIDE SEQUENCE [LARGE SCALE GENOMIC DNA]</scope>
    <source>
        <strain evidence="2 3">BL06</strain>
    </source>
</reference>
<proteinExistence type="predicted"/>
<comment type="caution">
    <text evidence="2">The sequence shown here is derived from an EMBL/GenBank/DDBJ whole genome shotgun (WGS) entry which is preliminary data.</text>
</comment>
<gene>
    <name evidence="2" type="ORF">AGRI_01300</name>
</gene>
<name>I9P6F4_9ALTE</name>
<keyword evidence="1" id="KW-0812">Transmembrane</keyword>
<dbReference type="EMBL" id="AKKU01000001">
    <property type="protein sequence ID" value="EIW90464.1"/>
    <property type="molecule type" value="Genomic_DNA"/>
</dbReference>
<dbReference type="Proteomes" id="UP000035062">
    <property type="component" value="Unassembled WGS sequence"/>
</dbReference>
<accession>I9P6F4</accession>
<organism evidence="2 3">
    <name type="scientific">Alishewanella agri BL06</name>
    <dbReference type="NCBI Taxonomy" id="1195246"/>
    <lineage>
        <taxon>Bacteria</taxon>
        <taxon>Pseudomonadati</taxon>
        <taxon>Pseudomonadota</taxon>
        <taxon>Gammaproteobacteria</taxon>
        <taxon>Alteromonadales</taxon>
        <taxon>Alteromonadaceae</taxon>
        <taxon>Alishewanella</taxon>
    </lineage>
</organism>
<evidence type="ECO:0000313" key="2">
    <source>
        <dbReference type="EMBL" id="EIW90464.1"/>
    </source>
</evidence>
<evidence type="ECO:0000256" key="1">
    <source>
        <dbReference type="SAM" id="Phobius"/>
    </source>
</evidence>
<evidence type="ECO:0000313" key="3">
    <source>
        <dbReference type="Proteomes" id="UP000035062"/>
    </source>
</evidence>
<protein>
    <submittedName>
        <fullName evidence="2">Uncharacterized protein</fullName>
    </submittedName>
</protein>
<sequence length="63" mass="7090">MTKDQKKQNTKPVVPVEPQPAKVAPKMVKRRQKGDFWINLSIALFISVCLLILGFELLIKIAG</sequence>
<dbReference type="STRING" id="1195246.AGRI_01300"/>
<keyword evidence="1" id="KW-1133">Transmembrane helix</keyword>
<dbReference type="AlphaFoldDB" id="I9P6F4"/>
<keyword evidence="3" id="KW-1185">Reference proteome</keyword>
<dbReference type="PATRIC" id="fig|1195246.3.peg.265"/>
<keyword evidence="1" id="KW-0472">Membrane</keyword>
<dbReference type="RefSeq" id="WP_008983231.1">
    <property type="nucleotide sequence ID" value="NZ_AKKU01000001.1"/>
</dbReference>